<evidence type="ECO:0000313" key="5">
    <source>
        <dbReference type="Proteomes" id="UP000825134"/>
    </source>
</evidence>
<dbReference type="Proteomes" id="UP000825134">
    <property type="component" value="Chromosome"/>
</dbReference>
<proteinExistence type="predicted"/>
<reference evidence="3" key="2">
    <citation type="journal article" date="2021" name="Front. Microbiol.">
        <title>Generation of Tetracycline and Rifamycin Resistant Chlamydia Suis Recombinants.</title>
        <authorList>
            <person name="Marti H."/>
            <person name="Bommana S."/>
            <person name="Read T.D."/>
            <person name="Pesch T."/>
            <person name="Prahauser B."/>
            <person name="Dean D."/>
            <person name="Borel N."/>
        </authorList>
    </citation>
    <scope>NUCLEOTIDE SEQUENCE</scope>
    <source>
        <strain evidence="3">208.1</strain>
    </source>
</reference>
<keyword evidence="4" id="KW-1185">Reference proteome</keyword>
<dbReference type="AlphaFoldDB" id="A0AAQ0EL53"/>
<sequence length="194" mass="21892">MLKLYWLNSFIFCAFFLSSCGYTLISPYTGGKQHPISQGIYVCPIAEDSLGEVVAALSYELEKRCLRTRSQKSAADYLLKVLLFNETDENIGFTYTPKKSGEKTAKHFIVSNEGRLALSAKVQLIKNRSQEVLVEKCLRESVTFDFQPDLGTANAHQLALGQFEMHNEAIKSASHILYSKLAKTIVQQVYYDLF</sequence>
<dbReference type="EMBL" id="CP063185">
    <property type="protein sequence ID" value="QYC74534.1"/>
    <property type="molecule type" value="Genomic_DNA"/>
</dbReference>
<protein>
    <submittedName>
        <fullName evidence="3">Lipopolysaccharide-assembly family protein</fullName>
    </submittedName>
</protein>
<organism evidence="3 5">
    <name type="scientific">Chlamydia suis</name>
    <dbReference type="NCBI Taxonomy" id="83559"/>
    <lineage>
        <taxon>Bacteria</taxon>
        <taxon>Pseudomonadati</taxon>
        <taxon>Chlamydiota</taxon>
        <taxon>Chlamydiia</taxon>
        <taxon>Chlamydiales</taxon>
        <taxon>Chlamydiaceae</taxon>
        <taxon>Chlamydia/Chlamydophila group</taxon>
        <taxon>Chlamydia</taxon>
    </lineage>
</organism>
<dbReference type="Proteomes" id="UP000512184">
    <property type="component" value="Chromosome"/>
</dbReference>
<evidence type="ECO:0000313" key="3">
    <source>
        <dbReference type="EMBL" id="QYC74534.1"/>
    </source>
</evidence>
<evidence type="ECO:0000313" key="4">
    <source>
        <dbReference type="Proteomes" id="UP000512184"/>
    </source>
</evidence>
<feature type="transmembrane region" description="Helical" evidence="1">
    <location>
        <begin position="6"/>
        <end position="25"/>
    </location>
</feature>
<dbReference type="EMBL" id="CP035278">
    <property type="protein sequence ID" value="QHP83772.1"/>
    <property type="molecule type" value="Genomic_DNA"/>
</dbReference>
<keyword evidence="1" id="KW-0812">Transmembrane</keyword>
<dbReference type="PROSITE" id="PS51257">
    <property type="entry name" value="PROKAR_LIPOPROTEIN"/>
    <property type="match status" value="1"/>
</dbReference>
<evidence type="ECO:0000313" key="2">
    <source>
        <dbReference type="EMBL" id="QHP83772.1"/>
    </source>
</evidence>
<evidence type="ECO:0000256" key="1">
    <source>
        <dbReference type="SAM" id="Phobius"/>
    </source>
</evidence>
<keyword evidence="1" id="KW-0472">Membrane</keyword>
<gene>
    <name evidence="2" type="primary">hypothetical protein</name>
    <name evidence="2" type="ORF">Chls_897</name>
    <name evidence="3" type="ORF">INQ84_00765</name>
</gene>
<reference evidence="2 4" key="1">
    <citation type="submission" date="2019-01" db="EMBL/GenBank/DDBJ databases">
        <title>Whole genome sequencing and annotation enables comparative genome analysis that reveals unique features of the Chlamydia suis R19 Genome.</title>
        <authorList>
            <person name="Dimond Z.E."/>
        </authorList>
    </citation>
    <scope>NUCLEOTIDE SEQUENCE [LARGE SCALE GENOMIC DNA]</scope>
    <source>
        <strain evidence="2 4">R19</strain>
    </source>
</reference>
<name>A0AAQ0EL53_9CHLA</name>
<keyword evidence="1" id="KW-1133">Transmembrane helix</keyword>
<dbReference type="RefSeq" id="WP_080122451.1">
    <property type="nucleotide sequence ID" value="NZ_CP035278.1"/>
</dbReference>
<accession>A0AAQ0EL53</accession>